<protein>
    <submittedName>
        <fullName evidence="5">M14 family zinc carboxypeptidase</fullName>
    </submittedName>
</protein>
<keyword evidence="3" id="KW-0732">Signal</keyword>
<keyword evidence="6" id="KW-1185">Reference proteome</keyword>
<evidence type="ECO:0000313" key="6">
    <source>
        <dbReference type="Proteomes" id="UP001595533"/>
    </source>
</evidence>
<dbReference type="SUPFAM" id="SSF53187">
    <property type="entry name" value="Zn-dependent exopeptidases"/>
    <property type="match status" value="1"/>
</dbReference>
<comment type="similarity">
    <text evidence="1">Belongs to the peptidase M14 family.</text>
</comment>
<evidence type="ECO:0000256" key="2">
    <source>
        <dbReference type="SAM" id="MobiDB-lite"/>
    </source>
</evidence>
<feature type="region of interest" description="Disordered" evidence="2">
    <location>
        <begin position="686"/>
        <end position="710"/>
    </location>
</feature>
<dbReference type="RefSeq" id="WP_077411902.1">
    <property type="nucleotide sequence ID" value="NZ_JBHRTS010000006.1"/>
</dbReference>
<evidence type="ECO:0000256" key="1">
    <source>
        <dbReference type="PROSITE-ProRule" id="PRU01379"/>
    </source>
</evidence>
<feature type="domain" description="Peptidase M14" evidence="4">
    <location>
        <begin position="50"/>
        <end position="361"/>
    </location>
</feature>
<dbReference type="EMBL" id="JBHRTS010000006">
    <property type="protein sequence ID" value="MFC3194945.1"/>
    <property type="molecule type" value="Genomic_DNA"/>
</dbReference>
<reference evidence="6" key="1">
    <citation type="journal article" date="2019" name="Int. J. Syst. Evol. Microbiol.">
        <title>The Global Catalogue of Microorganisms (GCM) 10K type strain sequencing project: providing services to taxonomists for standard genome sequencing and annotation.</title>
        <authorList>
            <consortium name="The Broad Institute Genomics Platform"/>
            <consortium name="The Broad Institute Genome Sequencing Center for Infectious Disease"/>
            <person name="Wu L."/>
            <person name="Ma J."/>
        </authorList>
    </citation>
    <scope>NUCLEOTIDE SEQUENCE [LARGE SCALE GENOMIC DNA]</scope>
    <source>
        <strain evidence="6">KCTC 42953</strain>
    </source>
</reference>
<dbReference type="Pfam" id="PF00246">
    <property type="entry name" value="Peptidase_M14"/>
    <property type="match status" value="1"/>
</dbReference>
<dbReference type="PROSITE" id="PS52035">
    <property type="entry name" value="PEPTIDASE_M14"/>
    <property type="match status" value="1"/>
</dbReference>
<dbReference type="GO" id="GO:0004180">
    <property type="term" value="F:carboxypeptidase activity"/>
    <property type="evidence" value="ECO:0007669"/>
    <property type="project" value="UniProtKB-KW"/>
</dbReference>
<dbReference type="SMART" id="SM00631">
    <property type="entry name" value="Zn_pept"/>
    <property type="match status" value="1"/>
</dbReference>
<dbReference type="Proteomes" id="UP001595533">
    <property type="component" value="Unassembled WGS sequence"/>
</dbReference>
<feature type="compositionally biased region" description="Basic and acidic residues" evidence="2">
    <location>
        <begin position="686"/>
        <end position="701"/>
    </location>
</feature>
<sequence>MKRLTTLFGVMLFCAPAFAEPLDYYLPKGGMYDASIPSPETVLGQPLGERHLRHDQIISYLSILASSRPEARLIDYGRTNEGRRLVLLAISNASNIEQLEATKSNPNVLKIWNGFSVHGNESSGSNAAVLYAWYLLATNNPTIKAALKDTVVLIDPSFNPDGLSRFTTYVNNHRSLTTVSDPNDMSHNEIWPGGRTNHYWFDLNRDWLLLTQTESKARIKQFQQWQPHILTDHHEMGSAASFFFQPGVPSRTNPLISDTNVKLTEELATYHAKALDQVAQPYYSKESFDDFYPGKGSTYPDLQGSVGILFEQARAMGGVIDTRNGQRSLAAGIRNQFLTAISTLQGGHENRQGFIEYKKNFFKNAIEQAAKLSVNGYLLDVSDNLSRGVMLQQFLTSHGIRFSTLADDKSINGHDYPAGQSIYISLNQPQTTLIQSLFSTGTSFNDNTFYDVSAWHLGMAWGLPWSEVKNNLRTNQQPIVDKPQNTYQKNAVAYVFDWHSGQAPAALQYLSQQSTEVMISGKPLNIDGHQLPAGSFVLPVNAETNEDQLFATLSTISDAFKVKWYPLTTALADSGVDLGSPVVQKLKKPKVMMLVGDGVDAYQAGSLWHLFDTRVYLPLTKVRLSDLSSVKLHQYTHIIMPDGNYQQRVNEKMNEKLIQWMRQGGHLIAIQRAANWADKNLKKPIKEKQEQASEQGKKEAVTDQQEDQPGWKAYADYDQDAAEKVLGGAIVEARADLSHPLSFGTHLPTQYALMKGRAVLQPTDNLYDTPLQVTDQVRAAGFVSDHWHKKLQSAPLVIAERNGEGSLIKFGFNPNFRAFWHGTQRWIINAIFMADLIRRTN</sequence>
<dbReference type="InterPro" id="IPR000834">
    <property type="entry name" value="Peptidase_M14"/>
</dbReference>
<proteinExistence type="inferred from homology"/>
<feature type="signal peptide" evidence="3">
    <location>
        <begin position="1"/>
        <end position="19"/>
    </location>
</feature>
<evidence type="ECO:0000256" key="3">
    <source>
        <dbReference type="SAM" id="SignalP"/>
    </source>
</evidence>
<comment type="caution">
    <text evidence="5">The sequence shown here is derived from an EMBL/GenBank/DDBJ whole genome shotgun (WGS) entry which is preliminary data.</text>
</comment>
<name>A0ABV7JA06_9GAMM</name>
<feature type="chain" id="PRO_5046241105" evidence="3">
    <location>
        <begin position="20"/>
        <end position="841"/>
    </location>
</feature>
<keyword evidence="5" id="KW-0121">Carboxypeptidase</keyword>
<accession>A0ABV7JA06</accession>
<dbReference type="Gene3D" id="3.40.630.10">
    <property type="entry name" value="Zn peptidases"/>
    <property type="match status" value="1"/>
</dbReference>
<evidence type="ECO:0000259" key="4">
    <source>
        <dbReference type="PROSITE" id="PS52035"/>
    </source>
</evidence>
<gene>
    <name evidence="5" type="ORF">ACFODZ_11905</name>
</gene>
<organism evidence="5 6">
    <name type="scientific">Marinicella sediminis</name>
    <dbReference type="NCBI Taxonomy" id="1792834"/>
    <lineage>
        <taxon>Bacteria</taxon>
        <taxon>Pseudomonadati</taxon>
        <taxon>Pseudomonadota</taxon>
        <taxon>Gammaproteobacteria</taxon>
        <taxon>Lysobacterales</taxon>
        <taxon>Marinicellaceae</taxon>
        <taxon>Marinicella</taxon>
    </lineage>
</organism>
<evidence type="ECO:0000313" key="5">
    <source>
        <dbReference type="EMBL" id="MFC3194945.1"/>
    </source>
</evidence>
<dbReference type="InterPro" id="IPR029062">
    <property type="entry name" value="Class_I_gatase-like"/>
</dbReference>
<keyword evidence="5" id="KW-0378">Hydrolase</keyword>
<dbReference type="SUPFAM" id="SSF52317">
    <property type="entry name" value="Class I glutamine amidotransferase-like"/>
    <property type="match status" value="1"/>
</dbReference>
<keyword evidence="5" id="KW-0645">Protease</keyword>
<comment type="caution">
    <text evidence="1">Lacks conserved residue(s) required for the propagation of feature annotation.</text>
</comment>